<evidence type="ECO:0000313" key="2">
    <source>
        <dbReference type="WBParaSite" id="JU765_v2.g2779.t1"/>
    </source>
</evidence>
<proteinExistence type="predicted"/>
<name>A0AC34R2R4_9BILA</name>
<reference evidence="2" key="1">
    <citation type="submission" date="2022-11" db="UniProtKB">
        <authorList>
            <consortium name="WormBaseParasite"/>
        </authorList>
    </citation>
    <scope>IDENTIFICATION</scope>
</reference>
<organism evidence="1 2">
    <name type="scientific">Panagrolaimus sp. JU765</name>
    <dbReference type="NCBI Taxonomy" id="591449"/>
    <lineage>
        <taxon>Eukaryota</taxon>
        <taxon>Metazoa</taxon>
        <taxon>Ecdysozoa</taxon>
        <taxon>Nematoda</taxon>
        <taxon>Chromadorea</taxon>
        <taxon>Rhabditida</taxon>
        <taxon>Tylenchina</taxon>
        <taxon>Panagrolaimomorpha</taxon>
        <taxon>Panagrolaimoidea</taxon>
        <taxon>Panagrolaimidae</taxon>
        <taxon>Panagrolaimus</taxon>
    </lineage>
</organism>
<protein>
    <submittedName>
        <fullName evidence="2">Uncharacterized protein</fullName>
    </submittedName>
</protein>
<accession>A0AC34R2R4</accession>
<dbReference type="WBParaSite" id="JU765_v2.g2779.t1">
    <property type="protein sequence ID" value="JU765_v2.g2779.t1"/>
    <property type="gene ID" value="JU765_v2.g2779"/>
</dbReference>
<sequence>LLNQKVLLMEHFGFFDLCDESNSTCLNQEYGLKCDN</sequence>
<dbReference type="Proteomes" id="UP000887576">
    <property type="component" value="Unplaced"/>
</dbReference>
<evidence type="ECO:0000313" key="1">
    <source>
        <dbReference type="Proteomes" id="UP000887576"/>
    </source>
</evidence>